<comment type="caution">
    <text evidence="4">The sequence shown here is derived from an EMBL/GenBank/DDBJ whole genome shotgun (WGS) entry which is preliminary data.</text>
</comment>
<evidence type="ECO:0000256" key="2">
    <source>
        <dbReference type="ARBA" id="ARBA00023002"/>
    </source>
</evidence>
<evidence type="ECO:0000313" key="5">
    <source>
        <dbReference type="Proteomes" id="UP000234473"/>
    </source>
</evidence>
<evidence type="ECO:0000256" key="1">
    <source>
        <dbReference type="ARBA" id="ARBA00006484"/>
    </source>
</evidence>
<keyword evidence="2" id="KW-0560">Oxidoreductase</keyword>
<dbReference type="Pfam" id="PF00106">
    <property type="entry name" value="adh_short"/>
    <property type="match status" value="1"/>
</dbReference>
<dbReference type="AlphaFoldDB" id="A0A2N5AIF3"/>
<reference evidence="4 5" key="2">
    <citation type="submission" date="2018-01" db="EMBL/GenBank/DDBJ databases">
        <title>Genomic study of Klebsiella pneumoniae.</title>
        <authorList>
            <person name="Yang Y."/>
            <person name="Bicalho R."/>
        </authorList>
    </citation>
    <scope>NUCLEOTIDE SEQUENCE [LARGE SCALE GENOMIC DNA]</scope>
    <source>
        <strain evidence="4 5">A5</strain>
    </source>
</reference>
<dbReference type="PROSITE" id="PS00061">
    <property type="entry name" value="ADH_SHORT"/>
    <property type="match status" value="1"/>
</dbReference>
<organism evidence="4 5">
    <name type="scientific">Klebsiella variicola</name>
    <dbReference type="NCBI Taxonomy" id="244366"/>
    <lineage>
        <taxon>Bacteria</taxon>
        <taxon>Pseudomonadati</taxon>
        <taxon>Pseudomonadota</taxon>
        <taxon>Gammaproteobacteria</taxon>
        <taxon>Enterobacterales</taxon>
        <taxon>Enterobacteriaceae</taxon>
        <taxon>Klebsiella/Raoultella group</taxon>
        <taxon>Klebsiella</taxon>
        <taxon>Klebsiella pneumoniae complex</taxon>
    </lineage>
</organism>
<dbReference type="PRINTS" id="PR00080">
    <property type="entry name" value="SDRFAMILY"/>
</dbReference>
<dbReference type="Proteomes" id="UP000234473">
    <property type="component" value="Unassembled WGS sequence"/>
</dbReference>
<dbReference type="Gene3D" id="3.40.50.720">
    <property type="entry name" value="NAD(P)-binding Rossmann-like Domain"/>
    <property type="match status" value="1"/>
</dbReference>
<evidence type="ECO:0000313" key="4">
    <source>
        <dbReference type="EMBL" id="PLP46590.1"/>
    </source>
</evidence>
<dbReference type="InterPro" id="IPR036291">
    <property type="entry name" value="NAD(P)-bd_dom_sf"/>
</dbReference>
<dbReference type="SUPFAM" id="SSF51735">
    <property type="entry name" value="NAD(P)-binding Rossmann-fold domains"/>
    <property type="match status" value="1"/>
</dbReference>
<evidence type="ECO:0000256" key="3">
    <source>
        <dbReference type="RuleBase" id="RU000363"/>
    </source>
</evidence>
<proteinExistence type="inferred from homology"/>
<dbReference type="PANTHER" id="PTHR43976">
    <property type="entry name" value="SHORT CHAIN DEHYDROGENASE"/>
    <property type="match status" value="1"/>
</dbReference>
<dbReference type="InterPro" id="IPR051911">
    <property type="entry name" value="SDR_oxidoreductase"/>
</dbReference>
<reference evidence="4 5" key="1">
    <citation type="submission" date="2017-11" db="EMBL/GenBank/DDBJ databases">
        <authorList>
            <person name="Han C.G."/>
        </authorList>
    </citation>
    <scope>NUCLEOTIDE SEQUENCE [LARGE SCALE GENOMIC DNA]</scope>
    <source>
        <strain evidence="4 5">A5</strain>
    </source>
</reference>
<accession>A0A2N5AIF3</accession>
<dbReference type="PRINTS" id="PR00081">
    <property type="entry name" value="GDHRDH"/>
</dbReference>
<dbReference type="RefSeq" id="WP_217768876.1">
    <property type="nucleotide sequence ID" value="NZ_BQTP01000049.1"/>
</dbReference>
<dbReference type="EMBL" id="PICB01000368">
    <property type="protein sequence ID" value="PLP46590.1"/>
    <property type="molecule type" value="Genomic_DNA"/>
</dbReference>
<comment type="similarity">
    <text evidence="1 3">Belongs to the short-chain dehydrogenases/reductases (SDR) family.</text>
</comment>
<dbReference type="GO" id="GO:0016491">
    <property type="term" value="F:oxidoreductase activity"/>
    <property type="evidence" value="ECO:0007669"/>
    <property type="project" value="UniProtKB-KW"/>
</dbReference>
<gene>
    <name evidence="4" type="ORF">CWM98_09420</name>
</gene>
<name>A0A2N5AIF3_KLEVA</name>
<protein>
    <submittedName>
        <fullName evidence="4">Short-chain dehydrogenase/reductase</fullName>
    </submittedName>
</protein>
<dbReference type="CDD" id="cd05374">
    <property type="entry name" value="17beta-HSD-like_SDR_c"/>
    <property type="match status" value="1"/>
</dbReference>
<sequence length="250" mass="26650">MQTIMITGCSSGFGLETARYFLEQGWKVIATMRAPQEGVLPASDRLRLVRLDVTSAQSIAEAIAEAGEIDVLVNNAGVGMLNALEGASREAIADLFATNTLGTIAMTQAVIPRFRARRSGTIVNITSAVTLQPMPLLAVYTASKAAVNAFTESLALELRAFNIRVGLILPGRAPQTRFGENARRTIGQLPESYAALGQQILDSIQDNASVTQAVDVAQAVWRMVNDPQAPSRLPAGEDALAMAQASLRRV</sequence>
<dbReference type="PANTHER" id="PTHR43976:SF16">
    <property type="entry name" value="SHORT-CHAIN DEHYDROGENASE_REDUCTASE FAMILY PROTEIN"/>
    <property type="match status" value="1"/>
</dbReference>
<dbReference type="InterPro" id="IPR002347">
    <property type="entry name" value="SDR_fam"/>
</dbReference>
<dbReference type="InterPro" id="IPR020904">
    <property type="entry name" value="Sc_DH/Rdtase_CS"/>
</dbReference>